<dbReference type="PANTHER" id="PTHR11477:SF0">
    <property type="entry name" value="IP08861P-RELATED"/>
    <property type="match status" value="1"/>
</dbReference>
<dbReference type="Proteomes" id="UP000005666">
    <property type="component" value="Chromosome 11"/>
</dbReference>
<reference evidence="13 14" key="1">
    <citation type="journal article" date="2011" name="Proc. Natl. Acad. Sci. U.S.A.">
        <title>Evolutionary erosion of yeast sex chromosomes by mating-type switching accidents.</title>
        <authorList>
            <person name="Gordon J.L."/>
            <person name="Armisen D."/>
            <person name="Proux-Wera E."/>
            <person name="Oheigeartaigh S.S."/>
            <person name="Byrne K.P."/>
            <person name="Wolfe K.H."/>
        </authorList>
    </citation>
    <scope>NUCLEOTIDE SEQUENCE [LARGE SCALE GENOMIC DNA]</scope>
    <source>
        <strain evidence="14">ATCC 24235 / CBS 4417 / NBRC 1672 / NRRL Y-8282 / UCD 70-5</strain>
    </source>
</reference>
<evidence type="ECO:0000256" key="4">
    <source>
        <dbReference type="ARBA" id="ARBA00022833"/>
    </source>
</evidence>
<dbReference type="GO" id="GO:0005634">
    <property type="term" value="C:nucleus"/>
    <property type="evidence" value="ECO:0007669"/>
    <property type="project" value="UniProtKB-SubCell"/>
</dbReference>
<keyword evidence="14" id="KW-1185">Reference proteome</keyword>
<dbReference type="SMART" id="SM00440">
    <property type="entry name" value="ZnF_C2C2"/>
    <property type="match status" value="1"/>
</dbReference>
<dbReference type="Gene3D" id="2.20.25.10">
    <property type="match status" value="1"/>
</dbReference>
<dbReference type="CDD" id="cd00183">
    <property type="entry name" value="TFIIS_I"/>
    <property type="match status" value="1"/>
</dbReference>
<evidence type="ECO:0000256" key="8">
    <source>
        <dbReference type="RuleBase" id="RU368078"/>
    </source>
</evidence>
<dbReference type="PROSITE" id="PS00466">
    <property type="entry name" value="ZF_TFIIS_1"/>
    <property type="match status" value="1"/>
</dbReference>
<dbReference type="PIRSF" id="PIRSF006704">
    <property type="entry name" value="TF_IIS"/>
    <property type="match status" value="1"/>
</dbReference>
<dbReference type="Gene3D" id="1.20.930.10">
    <property type="entry name" value="Conserved domain common to transcription factors TFIIS, elongin A, CRSP70"/>
    <property type="match status" value="1"/>
</dbReference>
<dbReference type="PROSITE" id="PS51133">
    <property type="entry name" value="ZF_TFIIS_2"/>
    <property type="match status" value="1"/>
</dbReference>
<organism evidence="13 14">
    <name type="scientific">Tetrapisispora phaffii (strain ATCC 24235 / CBS 4417 / NBRC 1672 / NRRL Y-8282 / UCD 70-5)</name>
    <name type="common">Yeast</name>
    <name type="synonym">Fabospora phaffii</name>
    <dbReference type="NCBI Taxonomy" id="1071381"/>
    <lineage>
        <taxon>Eukaryota</taxon>
        <taxon>Fungi</taxon>
        <taxon>Dikarya</taxon>
        <taxon>Ascomycota</taxon>
        <taxon>Saccharomycotina</taxon>
        <taxon>Saccharomycetes</taxon>
        <taxon>Saccharomycetales</taxon>
        <taxon>Saccharomycetaceae</taxon>
        <taxon>Tetrapisispora</taxon>
    </lineage>
</organism>
<evidence type="ECO:0000259" key="12">
    <source>
        <dbReference type="PROSITE" id="PS51321"/>
    </source>
</evidence>
<dbReference type="GO" id="GO:0008270">
    <property type="term" value="F:zinc ion binding"/>
    <property type="evidence" value="ECO:0007669"/>
    <property type="project" value="UniProtKB-UniRule"/>
</dbReference>
<evidence type="ECO:0000256" key="6">
    <source>
        <dbReference type="PROSITE-ProRule" id="PRU00472"/>
    </source>
</evidence>
<dbReference type="AlphaFoldDB" id="G8BZJ0"/>
<dbReference type="OrthoDB" id="44867at2759"/>
<dbReference type="NCBIfam" id="TIGR01385">
    <property type="entry name" value="TFSII"/>
    <property type="match status" value="1"/>
</dbReference>
<evidence type="ECO:0000256" key="1">
    <source>
        <dbReference type="ARBA" id="ARBA00004123"/>
    </source>
</evidence>
<dbReference type="Pfam" id="PF01096">
    <property type="entry name" value="Zn_ribbon_TFIIS"/>
    <property type="match status" value="1"/>
</dbReference>
<feature type="domain" description="TFIIS N-terminal" evidence="11">
    <location>
        <begin position="1"/>
        <end position="80"/>
    </location>
</feature>
<dbReference type="InterPro" id="IPR001222">
    <property type="entry name" value="Znf_TFIIS"/>
</dbReference>
<gene>
    <name evidence="13" type="primary">TPHA0K01860</name>
    <name evidence="13" type="ordered locus">TPHA_0K01860</name>
</gene>
<dbReference type="HOGENOM" id="CLU_037637_1_0_1"/>
<evidence type="ECO:0000313" key="14">
    <source>
        <dbReference type="Proteomes" id="UP000005666"/>
    </source>
</evidence>
<dbReference type="RefSeq" id="XP_003687752.1">
    <property type="nucleotide sequence ID" value="XM_003687704.1"/>
</dbReference>
<dbReference type="CDD" id="cd13749">
    <property type="entry name" value="Zn-ribbon_TFIIS"/>
    <property type="match status" value="1"/>
</dbReference>
<dbReference type="InterPro" id="IPR003618">
    <property type="entry name" value="TFIIS_cen_dom"/>
</dbReference>
<evidence type="ECO:0000313" key="13">
    <source>
        <dbReference type="EMBL" id="CCE65318.1"/>
    </source>
</evidence>
<keyword evidence="8" id="KW-0238">DNA-binding</keyword>
<dbReference type="SUPFAM" id="SSF57783">
    <property type="entry name" value="Zinc beta-ribbon"/>
    <property type="match status" value="1"/>
</dbReference>
<dbReference type="OMA" id="RFVVMTH"/>
<sequence>MMDSKQVIELVKDLEVSKNDNDAVLKILNTLDAEVVATEKLLRETKVGIEVNKFKKSTNPEISKLVRKIITNWKDSINKHKKLKTQNSQKDLSKESQQANAVSLKDESGASNEANKQDKYITKKTRNTINDCVDTAIYNDDLRDRVIKALYDALAKESEHPPQAILNTVKDIELQMHNLHNSETDEKAYRERYRIIYSNVISKNNPDLKHKITNGEVTAEFLSKCSSKDLAPEYLKQKMDEISKQNLFNAQGATIERSVTDRFTCGKCKEKKVSYYQLQTRSADEPLTTFCTCEACGNRWKFS</sequence>
<keyword evidence="4 8" id="KW-0862">Zinc</keyword>
<dbReference type="PROSITE" id="PS51319">
    <property type="entry name" value="TFIIS_N"/>
    <property type="match status" value="1"/>
</dbReference>
<dbReference type="PANTHER" id="PTHR11477">
    <property type="entry name" value="TRANSCRIPTION FACTOR S-II ZINC FINGER DOMAIN-CONTAINING PROTEIN"/>
    <property type="match status" value="1"/>
</dbReference>
<dbReference type="Pfam" id="PF07500">
    <property type="entry name" value="TFIIS_M"/>
    <property type="match status" value="1"/>
</dbReference>
<evidence type="ECO:0000256" key="5">
    <source>
        <dbReference type="ARBA" id="ARBA00023242"/>
    </source>
</evidence>
<comment type="similarity">
    <text evidence="8">Belongs to the TFS-II family.</text>
</comment>
<dbReference type="GO" id="GO:0001193">
    <property type="term" value="P:maintenance of transcriptional fidelity during transcription elongation by RNA polymerase II"/>
    <property type="evidence" value="ECO:0007669"/>
    <property type="project" value="EnsemblFungi"/>
</dbReference>
<dbReference type="EMBL" id="HE612866">
    <property type="protein sequence ID" value="CCE65318.1"/>
    <property type="molecule type" value="Genomic_DNA"/>
</dbReference>
<dbReference type="InterPro" id="IPR035441">
    <property type="entry name" value="TFIIS/LEDGF_dom_sf"/>
</dbReference>
<evidence type="ECO:0000256" key="9">
    <source>
        <dbReference type="SAM" id="MobiDB-lite"/>
    </source>
</evidence>
<dbReference type="GO" id="GO:0042797">
    <property type="term" value="P:tRNA transcription by RNA polymerase III"/>
    <property type="evidence" value="ECO:0007669"/>
    <property type="project" value="EnsemblFungi"/>
</dbReference>
<dbReference type="Pfam" id="PF08711">
    <property type="entry name" value="Med26"/>
    <property type="match status" value="1"/>
</dbReference>
<comment type="function">
    <text evidence="8">Necessary for efficient RNA polymerase II transcription elongation past template-encoded arresting sites.</text>
</comment>
<evidence type="ECO:0000256" key="2">
    <source>
        <dbReference type="ARBA" id="ARBA00022723"/>
    </source>
</evidence>
<dbReference type="InterPro" id="IPR017923">
    <property type="entry name" value="TFIIS_N"/>
</dbReference>
<dbReference type="SMART" id="SM00510">
    <property type="entry name" value="TFS2M"/>
    <property type="match status" value="1"/>
</dbReference>
<comment type="subcellular location">
    <subcellularLocation>
        <location evidence="1 7 8">Nucleus</location>
    </subcellularLocation>
</comment>
<feature type="compositionally biased region" description="Polar residues" evidence="9">
    <location>
        <begin position="85"/>
        <end position="101"/>
    </location>
</feature>
<proteinExistence type="inferred from homology"/>
<protein>
    <recommendedName>
        <fullName evidence="8">Transcription elongation factor</fullName>
    </recommendedName>
</protein>
<dbReference type="GO" id="GO:0006362">
    <property type="term" value="P:transcription elongation by RNA polymerase I"/>
    <property type="evidence" value="ECO:0007669"/>
    <property type="project" value="EnsemblFungi"/>
</dbReference>
<dbReference type="GO" id="GO:0000977">
    <property type="term" value="F:RNA polymerase II transcription regulatory region sequence-specific DNA binding"/>
    <property type="evidence" value="ECO:0007669"/>
    <property type="project" value="EnsemblFungi"/>
</dbReference>
<keyword evidence="5 7" id="KW-0539">Nucleus</keyword>
<evidence type="ECO:0000256" key="7">
    <source>
        <dbReference type="PROSITE-ProRule" id="PRU00649"/>
    </source>
</evidence>
<dbReference type="GO" id="GO:0005737">
    <property type="term" value="C:cytoplasm"/>
    <property type="evidence" value="ECO:0007669"/>
    <property type="project" value="EnsemblFungi"/>
</dbReference>
<keyword evidence="8" id="KW-0804">Transcription</keyword>
<feature type="region of interest" description="Disordered" evidence="9">
    <location>
        <begin position="82"/>
        <end position="119"/>
    </location>
</feature>
<dbReference type="SUPFAM" id="SSF46942">
    <property type="entry name" value="Elongation factor TFIIS domain 2"/>
    <property type="match status" value="1"/>
</dbReference>
<dbReference type="InterPro" id="IPR003617">
    <property type="entry name" value="TFIIS/CRSP70_N_sub"/>
</dbReference>
<dbReference type="GO" id="GO:0032968">
    <property type="term" value="P:positive regulation of transcription elongation by RNA polymerase II"/>
    <property type="evidence" value="ECO:0007669"/>
    <property type="project" value="EnsemblFungi"/>
</dbReference>
<dbReference type="InterPro" id="IPR035100">
    <property type="entry name" value="TF_IIS-typ"/>
</dbReference>
<dbReference type="InterPro" id="IPR006289">
    <property type="entry name" value="TFSII"/>
</dbReference>
<keyword evidence="3 6" id="KW-0863">Zinc-finger</keyword>
<dbReference type="eggNOG" id="KOG1105">
    <property type="taxonomic scope" value="Eukaryota"/>
</dbReference>
<dbReference type="GO" id="GO:0001139">
    <property type="term" value="F:RNA polymerase II complex recruiting activity"/>
    <property type="evidence" value="ECO:0007669"/>
    <property type="project" value="EnsemblFungi"/>
</dbReference>
<feature type="domain" description="TFIIS central" evidence="12">
    <location>
        <begin position="142"/>
        <end position="258"/>
    </location>
</feature>
<keyword evidence="8" id="KW-0805">Transcription regulation</keyword>
<dbReference type="GO" id="GO:0031564">
    <property type="term" value="P:transcription antitermination"/>
    <property type="evidence" value="ECO:0007669"/>
    <property type="project" value="EnsemblFungi"/>
</dbReference>
<dbReference type="FunFam" id="2.20.25.10:FF:000001">
    <property type="entry name" value="Probable Transcription elongation factor S-II"/>
    <property type="match status" value="1"/>
</dbReference>
<name>G8BZJ0_TETPH</name>
<dbReference type="GO" id="GO:0031440">
    <property type="term" value="P:regulation of mRNA 3'-end processing"/>
    <property type="evidence" value="ECO:0007669"/>
    <property type="project" value="EnsemblFungi"/>
</dbReference>
<evidence type="ECO:0000259" key="10">
    <source>
        <dbReference type="PROSITE" id="PS51133"/>
    </source>
</evidence>
<keyword evidence="2 8" id="KW-0479">Metal-binding</keyword>
<feature type="domain" description="TFIIS-type" evidence="10">
    <location>
        <begin position="261"/>
        <end position="301"/>
    </location>
</feature>
<dbReference type="KEGG" id="tpf:TPHA_0K01860"/>
<dbReference type="STRING" id="1071381.G8BZJ0"/>
<accession>G8BZJ0</accession>
<dbReference type="GO" id="GO:0045899">
    <property type="term" value="P:positive regulation of RNA polymerase II transcription preinitiation complex assembly"/>
    <property type="evidence" value="ECO:0007669"/>
    <property type="project" value="EnsemblFungi"/>
</dbReference>
<dbReference type="Gene3D" id="1.10.472.30">
    <property type="entry name" value="Transcription elongation factor S-II, central domain"/>
    <property type="match status" value="1"/>
</dbReference>
<dbReference type="PROSITE" id="PS51321">
    <property type="entry name" value="TFIIS_CENTRAL"/>
    <property type="match status" value="1"/>
</dbReference>
<dbReference type="GeneID" id="11533242"/>
<dbReference type="SUPFAM" id="SSF47676">
    <property type="entry name" value="Conserved domain common to transcription factors TFIIS, elongin A, CRSP70"/>
    <property type="match status" value="1"/>
</dbReference>
<dbReference type="SMART" id="SM00509">
    <property type="entry name" value="TFS2N"/>
    <property type="match status" value="1"/>
</dbReference>
<evidence type="ECO:0000259" key="11">
    <source>
        <dbReference type="PROSITE" id="PS51319"/>
    </source>
</evidence>
<evidence type="ECO:0000256" key="3">
    <source>
        <dbReference type="ARBA" id="ARBA00022771"/>
    </source>
</evidence>
<dbReference type="InterPro" id="IPR036575">
    <property type="entry name" value="TFIIS_cen_dom_sf"/>
</dbReference>